<evidence type="ECO:0000256" key="4">
    <source>
        <dbReference type="ARBA" id="ARBA00022448"/>
    </source>
</evidence>
<feature type="domain" description="Conserved oligomeric Golgi complex subunit 2 N-terminal" evidence="10">
    <location>
        <begin position="32"/>
        <end position="106"/>
    </location>
</feature>
<dbReference type="PANTHER" id="PTHR12961">
    <property type="entry name" value="CONSERVED OLIGOMERIC GOLGI COMPLEX COMPONENT 2"/>
    <property type="match status" value="1"/>
</dbReference>
<keyword evidence="7" id="KW-0472">Membrane</keyword>
<evidence type="ECO:0000256" key="9">
    <source>
        <dbReference type="SAM" id="MobiDB-lite"/>
    </source>
</evidence>
<feature type="compositionally biased region" description="Low complexity" evidence="9">
    <location>
        <begin position="8"/>
        <end position="19"/>
    </location>
</feature>
<evidence type="ECO:0000256" key="6">
    <source>
        <dbReference type="ARBA" id="ARBA00023034"/>
    </source>
</evidence>
<reference evidence="11" key="1">
    <citation type="submission" date="2023-08" db="EMBL/GenBank/DDBJ databases">
        <title>Black Yeasts Isolated from many extreme environments.</title>
        <authorList>
            <person name="Coleine C."/>
            <person name="Stajich J.E."/>
            <person name="Selbmann L."/>
        </authorList>
    </citation>
    <scope>NUCLEOTIDE SEQUENCE</scope>
    <source>
        <strain evidence="11">CCFEE 5810</strain>
    </source>
</reference>
<dbReference type="GO" id="GO:0007030">
    <property type="term" value="P:Golgi organization"/>
    <property type="evidence" value="ECO:0007669"/>
    <property type="project" value="InterPro"/>
</dbReference>
<keyword evidence="6" id="KW-0333">Golgi apparatus</keyword>
<evidence type="ECO:0000259" key="10">
    <source>
        <dbReference type="Pfam" id="PF06148"/>
    </source>
</evidence>
<evidence type="ECO:0000256" key="5">
    <source>
        <dbReference type="ARBA" id="ARBA00022927"/>
    </source>
</evidence>
<comment type="subcellular location">
    <subcellularLocation>
        <location evidence="1">Golgi apparatus membrane</location>
        <topology evidence="1">Peripheral membrane protein</topology>
    </subcellularLocation>
</comment>
<feature type="region of interest" description="Disordered" evidence="9">
    <location>
        <begin position="1"/>
        <end position="33"/>
    </location>
</feature>
<dbReference type="AlphaFoldDB" id="A0AAN7W218"/>
<keyword evidence="5" id="KW-0653">Protein transport</keyword>
<evidence type="ECO:0000256" key="8">
    <source>
        <dbReference type="ARBA" id="ARBA00031344"/>
    </source>
</evidence>
<proteinExistence type="inferred from homology"/>
<evidence type="ECO:0000313" key="12">
    <source>
        <dbReference type="Proteomes" id="UP001310594"/>
    </source>
</evidence>
<evidence type="ECO:0000256" key="2">
    <source>
        <dbReference type="ARBA" id="ARBA00007603"/>
    </source>
</evidence>
<dbReference type="InterPro" id="IPR009316">
    <property type="entry name" value="COG2"/>
</dbReference>
<evidence type="ECO:0000313" key="11">
    <source>
        <dbReference type="EMBL" id="KAK5694557.1"/>
    </source>
</evidence>
<gene>
    <name evidence="11" type="ORF">LTR97_009147</name>
</gene>
<dbReference type="GO" id="GO:0015031">
    <property type="term" value="P:protein transport"/>
    <property type="evidence" value="ECO:0007669"/>
    <property type="project" value="UniProtKB-KW"/>
</dbReference>
<evidence type="ECO:0000256" key="3">
    <source>
        <dbReference type="ARBA" id="ARBA00020977"/>
    </source>
</evidence>
<dbReference type="GO" id="GO:0000139">
    <property type="term" value="C:Golgi membrane"/>
    <property type="evidence" value="ECO:0007669"/>
    <property type="project" value="UniProtKB-SubCell"/>
</dbReference>
<dbReference type="GO" id="GO:0006891">
    <property type="term" value="P:intra-Golgi vesicle-mediated transport"/>
    <property type="evidence" value="ECO:0007669"/>
    <property type="project" value="TreeGrafter"/>
</dbReference>
<dbReference type="Pfam" id="PF06148">
    <property type="entry name" value="COG2_N"/>
    <property type="match status" value="1"/>
</dbReference>
<dbReference type="InterPro" id="IPR024602">
    <property type="entry name" value="COG_su2_N"/>
</dbReference>
<evidence type="ECO:0000256" key="1">
    <source>
        <dbReference type="ARBA" id="ARBA00004395"/>
    </source>
</evidence>
<name>A0AAN7W218_9PEZI</name>
<keyword evidence="4" id="KW-0813">Transport</keyword>
<dbReference type="Proteomes" id="UP001310594">
    <property type="component" value="Unassembled WGS sequence"/>
</dbReference>
<comment type="caution">
    <text evidence="11">The sequence shown here is derived from an EMBL/GenBank/DDBJ whole genome shotgun (WGS) entry which is preliminary data.</text>
</comment>
<evidence type="ECO:0000256" key="7">
    <source>
        <dbReference type="ARBA" id="ARBA00023136"/>
    </source>
</evidence>
<sequence length="279" mass="30615">MSTFQLPSSSTATTSTAYSSDEEDTLPYPGELSRSDFLAKDFNPEAYLSSLGRNRHQTLEDLRSDLRSRSQELSRELLELVNGNYEEFLSLGADLHGGEERVEGVRVGVMGFGREVGGVGKVVKEREAEMEGLLVEKRGIGGEVGVGRALLEVDARLGEMEEGLGITDRDDDEEEEFVDDDDFEDVGGNGLSPGLRRLQRHTREFLLLTRMIERIGSGHPFLLAQQGRVEAIRKTLLLDLAAALRQAKAAKEADAMLGIVRMFADLGAESEGVRVLRGS</sequence>
<comment type="similarity">
    <text evidence="2">Belongs to the COG2 family.</text>
</comment>
<dbReference type="GO" id="GO:0017119">
    <property type="term" value="C:Golgi transport complex"/>
    <property type="evidence" value="ECO:0007669"/>
    <property type="project" value="TreeGrafter"/>
</dbReference>
<organism evidence="11 12">
    <name type="scientific">Elasticomyces elasticus</name>
    <dbReference type="NCBI Taxonomy" id="574655"/>
    <lineage>
        <taxon>Eukaryota</taxon>
        <taxon>Fungi</taxon>
        <taxon>Dikarya</taxon>
        <taxon>Ascomycota</taxon>
        <taxon>Pezizomycotina</taxon>
        <taxon>Dothideomycetes</taxon>
        <taxon>Dothideomycetidae</taxon>
        <taxon>Mycosphaerellales</taxon>
        <taxon>Teratosphaeriaceae</taxon>
        <taxon>Elasticomyces</taxon>
    </lineage>
</organism>
<dbReference type="PANTHER" id="PTHR12961:SF0">
    <property type="entry name" value="CONSERVED OLIGOMERIC GOLGI COMPLEX SUBUNIT 2"/>
    <property type="match status" value="1"/>
</dbReference>
<protein>
    <recommendedName>
        <fullName evidence="3">Conserved oligomeric Golgi complex subunit 2</fullName>
    </recommendedName>
    <alternativeName>
        <fullName evidence="8">Component of oligomeric Golgi complex 2</fullName>
    </alternativeName>
</protein>
<dbReference type="EMBL" id="JAVRQU010000015">
    <property type="protein sequence ID" value="KAK5694557.1"/>
    <property type="molecule type" value="Genomic_DNA"/>
</dbReference>
<accession>A0AAN7W218</accession>